<proteinExistence type="predicted"/>
<gene>
    <name evidence="1" type="ORF">BDCG_02337</name>
</gene>
<organism evidence="1 2">
    <name type="scientific">Ajellomyces dermatitidis (strain ER-3 / ATCC MYA-2586)</name>
    <name type="common">Blastomyces dermatitidis</name>
    <dbReference type="NCBI Taxonomy" id="559297"/>
    <lineage>
        <taxon>Eukaryota</taxon>
        <taxon>Fungi</taxon>
        <taxon>Dikarya</taxon>
        <taxon>Ascomycota</taxon>
        <taxon>Pezizomycotina</taxon>
        <taxon>Eurotiomycetes</taxon>
        <taxon>Eurotiomycetidae</taxon>
        <taxon>Onygenales</taxon>
        <taxon>Ajellomycetaceae</taxon>
        <taxon>Blastomyces</taxon>
    </lineage>
</organism>
<dbReference type="RefSeq" id="XP_045274592.1">
    <property type="nucleotide sequence ID" value="XM_045417882.1"/>
</dbReference>
<accession>A0ABP2ETP5</accession>
<dbReference type="GeneID" id="69024790"/>
<evidence type="ECO:0000313" key="2">
    <source>
        <dbReference type="Proteomes" id="UP000002039"/>
    </source>
</evidence>
<dbReference type="EMBL" id="EQ999974">
    <property type="protein sequence ID" value="EEQ87217.1"/>
    <property type="molecule type" value="Genomic_DNA"/>
</dbReference>
<evidence type="ECO:0000313" key="1">
    <source>
        <dbReference type="EMBL" id="EEQ87217.1"/>
    </source>
</evidence>
<dbReference type="Proteomes" id="UP000002039">
    <property type="component" value="Unassembled WGS sequence"/>
</dbReference>
<keyword evidence="2" id="KW-1185">Reference proteome</keyword>
<reference evidence="2" key="1">
    <citation type="journal article" date="2015" name="PLoS Genet.">
        <title>The dynamic genome and transcriptome of the human fungal pathogen Blastomyces and close relative Emmonsia.</title>
        <authorList>
            <person name="Munoz J.F."/>
            <person name="Gauthier G.M."/>
            <person name="Desjardins C.A."/>
            <person name="Gallo J.E."/>
            <person name="Holder J."/>
            <person name="Sullivan T.D."/>
            <person name="Marty A.J."/>
            <person name="Carmen J.C."/>
            <person name="Chen Z."/>
            <person name="Ding L."/>
            <person name="Gujja S."/>
            <person name="Magrini V."/>
            <person name="Misas E."/>
            <person name="Mitreva M."/>
            <person name="Priest M."/>
            <person name="Saif S."/>
            <person name="Whiston E.A."/>
            <person name="Young S."/>
            <person name="Zeng Q."/>
            <person name="Goldman W.E."/>
            <person name="Mardis E.R."/>
            <person name="Taylor J.W."/>
            <person name="McEwen J.G."/>
            <person name="Clay O.K."/>
            <person name="Klein B.S."/>
            <person name="Cuomo C.A."/>
        </authorList>
    </citation>
    <scope>NUCLEOTIDE SEQUENCE [LARGE SCALE GENOMIC DNA]</scope>
    <source>
        <strain evidence="2">ER-3 / ATCC MYA-2586</strain>
    </source>
</reference>
<protein>
    <submittedName>
        <fullName evidence="1">Uncharacterized protein</fullName>
    </submittedName>
</protein>
<sequence>MGHDMRRMILKLTSGFRRIPAGKWPGNFRPPHIGLFPGTSELGSVLNPKIFVLWAFDSQFQQQKTEHWVTMDNPMSHWILRKRENVVVRVAWDFFASLAIQLGIISKRDVLDLGQKTYVSSVAER</sequence>
<name>A0ABP2ETP5_AJEDR</name>